<keyword evidence="4" id="KW-0663">Pyridoxal phosphate</keyword>
<keyword evidence="6" id="KW-0411">Iron-sulfur</keyword>
<keyword evidence="5" id="KW-0408">Iron</keyword>
<evidence type="ECO:0000256" key="4">
    <source>
        <dbReference type="ARBA" id="ARBA00022898"/>
    </source>
</evidence>
<evidence type="ECO:0000313" key="10">
    <source>
        <dbReference type="Proteomes" id="UP001597233"/>
    </source>
</evidence>
<evidence type="ECO:0000256" key="3">
    <source>
        <dbReference type="ARBA" id="ARBA00022723"/>
    </source>
</evidence>
<keyword evidence="3" id="KW-0479">Metal-binding</keyword>
<dbReference type="SUPFAM" id="SSF53383">
    <property type="entry name" value="PLP-dependent transferases"/>
    <property type="match status" value="1"/>
</dbReference>
<evidence type="ECO:0000256" key="6">
    <source>
        <dbReference type="ARBA" id="ARBA00023014"/>
    </source>
</evidence>
<dbReference type="PIRSF" id="PIRSF005572">
    <property type="entry name" value="NifS"/>
    <property type="match status" value="1"/>
</dbReference>
<accession>A0ABW4RIN2</accession>
<keyword evidence="10" id="KW-1185">Reference proteome</keyword>
<dbReference type="InterPro" id="IPR000192">
    <property type="entry name" value="Aminotrans_V_dom"/>
</dbReference>
<dbReference type="InterPro" id="IPR015424">
    <property type="entry name" value="PyrdxlP-dep_Trfase"/>
</dbReference>
<dbReference type="Gene3D" id="3.90.1150.10">
    <property type="entry name" value="Aspartate Aminotransferase, domain 1"/>
    <property type="match status" value="1"/>
</dbReference>
<dbReference type="RefSeq" id="WP_347325669.1">
    <property type="nucleotide sequence ID" value="NZ_JBCGUH010000007.1"/>
</dbReference>
<protein>
    <submittedName>
        <fullName evidence="9">Cysteine desulfurase family protein</fullName>
    </submittedName>
</protein>
<dbReference type="Pfam" id="PF00266">
    <property type="entry name" value="Aminotran_5"/>
    <property type="match status" value="1"/>
</dbReference>
<feature type="domain" description="Aminotransferase class V" evidence="8">
    <location>
        <begin position="3"/>
        <end position="364"/>
    </location>
</feature>
<evidence type="ECO:0000259" key="8">
    <source>
        <dbReference type="Pfam" id="PF00266"/>
    </source>
</evidence>
<sequence>MKYFDYAATTPPYPEVVRAMGEMMQQHYGNPSSLHRYGEEADRLLRRAREVSAAVLGVHSDELIWTSGATESNNLALKGAAMRRGRLKGHIVTTAIEHASVYEACRQLEQLGFEVSYMDAEPNGIVPLEQIQAAVREDTILFSMMHVNNETGAVQPVLEVARWIKRHHPRTLVHVDGVQGFGRLAPLPLAEGSIDLYSLSAHKLRGPRGVGLLYVKQGTELLPLLAGGGQESGYRSGTEHVAGIAGMTKALRMSAEKQVAQEQQLRLLSNQLREQIRTISGLKLTEVGEAAPHIVHFTYPGMKAEVVLHSLEQQGMLVSTQSACASRRAKPSRVLRSMGMEAEAAMSGIRISLGDEHTADDIIQLVAALRQTVQALRPLERRS</sequence>
<evidence type="ECO:0000256" key="5">
    <source>
        <dbReference type="ARBA" id="ARBA00023004"/>
    </source>
</evidence>
<name>A0ABW4RIN2_9BACL</name>
<evidence type="ECO:0000256" key="2">
    <source>
        <dbReference type="ARBA" id="ARBA00006490"/>
    </source>
</evidence>
<dbReference type="PANTHER" id="PTHR11601">
    <property type="entry name" value="CYSTEINE DESULFURYLASE FAMILY MEMBER"/>
    <property type="match status" value="1"/>
</dbReference>
<gene>
    <name evidence="9" type="ORF">ACFSC9_07610</name>
</gene>
<dbReference type="Gene3D" id="3.40.640.10">
    <property type="entry name" value="Type I PLP-dependent aspartate aminotransferase-like (Major domain)"/>
    <property type="match status" value="1"/>
</dbReference>
<dbReference type="PROSITE" id="PS00595">
    <property type="entry name" value="AA_TRANSFER_CLASS_5"/>
    <property type="match status" value="1"/>
</dbReference>
<reference evidence="10" key="1">
    <citation type="journal article" date="2019" name="Int. J. Syst. Evol. Microbiol.">
        <title>The Global Catalogue of Microorganisms (GCM) 10K type strain sequencing project: providing services to taxonomists for standard genome sequencing and annotation.</title>
        <authorList>
            <consortium name="The Broad Institute Genomics Platform"/>
            <consortium name="The Broad Institute Genome Sequencing Center for Infectious Disease"/>
            <person name="Wu L."/>
            <person name="Ma J."/>
        </authorList>
    </citation>
    <scope>NUCLEOTIDE SEQUENCE [LARGE SCALE GENOMIC DNA]</scope>
    <source>
        <strain evidence="10">CCUG 54950</strain>
    </source>
</reference>
<evidence type="ECO:0000256" key="1">
    <source>
        <dbReference type="ARBA" id="ARBA00001933"/>
    </source>
</evidence>
<comment type="similarity">
    <text evidence="2">Belongs to the class-V pyridoxal-phosphate-dependent aminotransferase family. NifS/IscS subfamily.</text>
</comment>
<dbReference type="PANTHER" id="PTHR11601:SF50">
    <property type="entry name" value="CYSTEINE DESULFURASE ISCS 2-RELATED"/>
    <property type="match status" value="1"/>
</dbReference>
<evidence type="ECO:0000313" key="9">
    <source>
        <dbReference type="EMBL" id="MFD1885393.1"/>
    </source>
</evidence>
<dbReference type="InterPro" id="IPR020578">
    <property type="entry name" value="Aminotrans_V_PyrdxlP_BS"/>
</dbReference>
<dbReference type="InterPro" id="IPR015422">
    <property type="entry name" value="PyrdxlP-dep_Trfase_small"/>
</dbReference>
<dbReference type="Gene3D" id="1.10.260.50">
    <property type="match status" value="1"/>
</dbReference>
<comment type="caution">
    <text evidence="9">The sequence shown here is derived from an EMBL/GenBank/DDBJ whole genome shotgun (WGS) entry which is preliminary data.</text>
</comment>
<evidence type="ECO:0000256" key="7">
    <source>
        <dbReference type="RuleBase" id="RU004504"/>
    </source>
</evidence>
<dbReference type="InterPro" id="IPR016454">
    <property type="entry name" value="Cysteine_dSase"/>
</dbReference>
<dbReference type="Proteomes" id="UP001597233">
    <property type="component" value="Unassembled WGS sequence"/>
</dbReference>
<dbReference type="InterPro" id="IPR015421">
    <property type="entry name" value="PyrdxlP-dep_Trfase_major"/>
</dbReference>
<comment type="cofactor">
    <cofactor evidence="1 7">
        <name>pyridoxal 5'-phosphate</name>
        <dbReference type="ChEBI" id="CHEBI:597326"/>
    </cofactor>
</comment>
<organism evidence="9 10">
    <name type="scientific">Paenibacillus wenxiniae</name>
    <dbReference type="NCBI Taxonomy" id="1636843"/>
    <lineage>
        <taxon>Bacteria</taxon>
        <taxon>Bacillati</taxon>
        <taxon>Bacillota</taxon>
        <taxon>Bacilli</taxon>
        <taxon>Bacillales</taxon>
        <taxon>Paenibacillaceae</taxon>
        <taxon>Paenibacillus</taxon>
    </lineage>
</organism>
<dbReference type="EMBL" id="JBHUEH010000011">
    <property type="protein sequence ID" value="MFD1885393.1"/>
    <property type="molecule type" value="Genomic_DNA"/>
</dbReference>
<proteinExistence type="inferred from homology"/>